<evidence type="ECO:0000313" key="2">
    <source>
        <dbReference type="EMBL" id="NKY22262.1"/>
    </source>
</evidence>
<comment type="caution">
    <text evidence="2">The sequence shown here is derived from an EMBL/GenBank/DDBJ whole genome shotgun (WGS) entry which is preliminary data.</text>
</comment>
<feature type="signal peptide" evidence="1">
    <location>
        <begin position="1"/>
        <end position="24"/>
    </location>
</feature>
<sequence length="151" mass="15353">MLIRYRVGVAAAAVALAATLGACADDPGSDEGAHFGTADRSVFEPTPFEETTTDHCLGDSVPIDGMVPVISCTESGSVPIEAVVTVGPDAPVEQPAEAVVIGYATAACEAAVEAYAAERNIPVTGLLQIAVVPDDRWNGPDTPVVCAVSQS</sequence>
<gene>
    <name evidence="2" type="ORF">HGA03_06235</name>
</gene>
<name>A0A7X6KU29_9CELL</name>
<protein>
    <recommendedName>
        <fullName evidence="4">Septum formation-related domain-containing protein</fullName>
    </recommendedName>
</protein>
<dbReference type="Proteomes" id="UP000581206">
    <property type="component" value="Unassembled WGS sequence"/>
</dbReference>
<keyword evidence="3" id="KW-1185">Reference proteome</keyword>
<evidence type="ECO:0008006" key="4">
    <source>
        <dbReference type="Google" id="ProtNLM"/>
    </source>
</evidence>
<reference evidence="2 3" key="1">
    <citation type="submission" date="2020-04" db="EMBL/GenBank/DDBJ databases">
        <title>MicrobeNet Type strains.</title>
        <authorList>
            <person name="Nicholson A.C."/>
        </authorList>
    </citation>
    <scope>NUCLEOTIDE SEQUENCE [LARGE SCALE GENOMIC DNA]</scope>
    <source>
        <strain evidence="2 3">ATCC BAA-788</strain>
    </source>
</reference>
<keyword evidence="1" id="KW-0732">Signal</keyword>
<evidence type="ECO:0000313" key="3">
    <source>
        <dbReference type="Proteomes" id="UP000581206"/>
    </source>
</evidence>
<evidence type="ECO:0000256" key="1">
    <source>
        <dbReference type="SAM" id="SignalP"/>
    </source>
</evidence>
<accession>A0A7X6KU29</accession>
<proteinExistence type="predicted"/>
<dbReference type="EMBL" id="JAAXOX010000002">
    <property type="protein sequence ID" value="NKY22262.1"/>
    <property type="molecule type" value="Genomic_DNA"/>
</dbReference>
<organism evidence="2 3">
    <name type="scientific">Cellulomonas denverensis</name>
    <dbReference type="NCBI Taxonomy" id="264297"/>
    <lineage>
        <taxon>Bacteria</taxon>
        <taxon>Bacillati</taxon>
        <taxon>Actinomycetota</taxon>
        <taxon>Actinomycetes</taxon>
        <taxon>Micrococcales</taxon>
        <taxon>Cellulomonadaceae</taxon>
        <taxon>Cellulomonas</taxon>
    </lineage>
</organism>
<dbReference type="PROSITE" id="PS51257">
    <property type="entry name" value="PROKAR_LIPOPROTEIN"/>
    <property type="match status" value="1"/>
</dbReference>
<feature type="chain" id="PRO_5031004807" description="Septum formation-related domain-containing protein" evidence="1">
    <location>
        <begin position="25"/>
        <end position="151"/>
    </location>
</feature>
<dbReference type="AlphaFoldDB" id="A0A7X6KU29"/>
<dbReference type="RefSeq" id="WP_168629362.1">
    <property type="nucleotide sequence ID" value="NZ_BONL01000027.1"/>
</dbReference>